<organism evidence="1 2">
    <name type="scientific">Suillus plorans</name>
    <dbReference type="NCBI Taxonomy" id="116603"/>
    <lineage>
        <taxon>Eukaryota</taxon>
        <taxon>Fungi</taxon>
        <taxon>Dikarya</taxon>
        <taxon>Basidiomycota</taxon>
        <taxon>Agaricomycotina</taxon>
        <taxon>Agaricomycetes</taxon>
        <taxon>Agaricomycetidae</taxon>
        <taxon>Boletales</taxon>
        <taxon>Suillineae</taxon>
        <taxon>Suillaceae</taxon>
        <taxon>Suillus</taxon>
    </lineage>
</organism>
<dbReference type="AlphaFoldDB" id="A0A9P7AU50"/>
<protein>
    <submittedName>
        <fullName evidence="1">Uncharacterized protein</fullName>
    </submittedName>
</protein>
<sequence>MSRSSLSSSRYVLYTTNYVVGSPPFPTCLLADVGRANPKLLPATPAITPIHTVMLASANTTTIHIARRLPTESQVNISTRAAPSHTADEGEYFDLNVSGDKDKDRAAPSLLQTATDTTWTDPYAMGG</sequence>
<evidence type="ECO:0000313" key="2">
    <source>
        <dbReference type="Proteomes" id="UP000719766"/>
    </source>
</evidence>
<keyword evidence="2" id="KW-1185">Reference proteome</keyword>
<name>A0A9P7AU50_9AGAM</name>
<reference evidence="1" key="1">
    <citation type="journal article" date="2020" name="New Phytol.">
        <title>Comparative genomics reveals dynamic genome evolution in host specialist ectomycorrhizal fungi.</title>
        <authorList>
            <person name="Lofgren L.A."/>
            <person name="Nguyen N.H."/>
            <person name="Vilgalys R."/>
            <person name="Ruytinx J."/>
            <person name="Liao H.L."/>
            <person name="Branco S."/>
            <person name="Kuo A."/>
            <person name="LaButti K."/>
            <person name="Lipzen A."/>
            <person name="Andreopoulos W."/>
            <person name="Pangilinan J."/>
            <person name="Riley R."/>
            <person name="Hundley H."/>
            <person name="Na H."/>
            <person name="Barry K."/>
            <person name="Grigoriev I.V."/>
            <person name="Stajich J.E."/>
            <person name="Kennedy P.G."/>
        </authorList>
    </citation>
    <scope>NUCLEOTIDE SEQUENCE</scope>
    <source>
        <strain evidence="1">S12</strain>
    </source>
</reference>
<dbReference type="EMBL" id="JABBWE010000018">
    <property type="protein sequence ID" value="KAG1796736.1"/>
    <property type="molecule type" value="Genomic_DNA"/>
</dbReference>
<dbReference type="Proteomes" id="UP000719766">
    <property type="component" value="Unassembled WGS sequence"/>
</dbReference>
<evidence type="ECO:0000313" key="1">
    <source>
        <dbReference type="EMBL" id="KAG1796736.1"/>
    </source>
</evidence>
<proteinExistence type="predicted"/>
<dbReference type="OrthoDB" id="1607513at2759"/>
<dbReference type="GeneID" id="64600065"/>
<accession>A0A9P7AU50</accession>
<comment type="caution">
    <text evidence="1">The sequence shown here is derived from an EMBL/GenBank/DDBJ whole genome shotgun (WGS) entry which is preliminary data.</text>
</comment>
<gene>
    <name evidence="1" type="ORF">HD556DRAFT_1441431</name>
</gene>
<dbReference type="RefSeq" id="XP_041162093.1">
    <property type="nucleotide sequence ID" value="XM_041306301.1"/>
</dbReference>